<evidence type="ECO:0000313" key="2">
    <source>
        <dbReference type="Proteomes" id="UP001056778"/>
    </source>
</evidence>
<protein>
    <submittedName>
        <fullName evidence="1">Atp-binding cassette sub-family h member 1</fullName>
    </submittedName>
</protein>
<comment type="caution">
    <text evidence="1">The sequence shown here is derived from an EMBL/GenBank/DDBJ whole genome shotgun (WGS) entry which is preliminary data.</text>
</comment>
<dbReference type="EMBL" id="CM043019">
    <property type="protein sequence ID" value="KAI4461925.1"/>
    <property type="molecule type" value="Genomic_DNA"/>
</dbReference>
<keyword evidence="1" id="KW-0067">ATP-binding</keyword>
<organism evidence="1 2">
    <name type="scientific">Holotrichia oblita</name>
    <name type="common">Chafer beetle</name>
    <dbReference type="NCBI Taxonomy" id="644536"/>
    <lineage>
        <taxon>Eukaryota</taxon>
        <taxon>Metazoa</taxon>
        <taxon>Ecdysozoa</taxon>
        <taxon>Arthropoda</taxon>
        <taxon>Hexapoda</taxon>
        <taxon>Insecta</taxon>
        <taxon>Pterygota</taxon>
        <taxon>Neoptera</taxon>
        <taxon>Endopterygota</taxon>
        <taxon>Coleoptera</taxon>
        <taxon>Polyphaga</taxon>
        <taxon>Scarabaeiformia</taxon>
        <taxon>Scarabaeidae</taxon>
        <taxon>Melolonthinae</taxon>
        <taxon>Holotrichia</taxon>
    </lineage>
</organism>
<keyword evidence="2" id="KW-1185">Reference proteome</keyword>
<reference evidence="1" key="1">
    <citation type="submission" date="2022-04" db="EMBL/GenBank/DDBJ databases">
        <title>Chromosome-scale genome assembly of Holotrichia oblita Faldermann.</title>
        <authorList>
            <person name="Rongchong L."/>
        </authorList>
    </citation>
    <scope>NUCLEOTIDE SEQUENCE</scope>
    <source>
        <strain evidence="1">81SQS9</strain>
    </source>
</reference>
<gene>
    <name evidence="1" type="ORF">MML48_5g00011063</name>
</gene>
<keyword evidence="1" id="KW-0547">Nucleotide-binding</keyword>
<accession>A0ACB9T534</accession>
<sequence>MMLNYMNGLVDKDVRDGALLQLIIALILDGELREQAHPTTLQLITVTMATEGSDLELRRRQFRSQHSTVSSRRQQAVCVRRAYKRYGTKKNPFVILDGLNMTVPKGTIYGLLGASGCGKTTLLSCLVGRKTLNSGEIWVLGGHPGSRGSGVPGPRIGYMPQELALYGEFTIAETMKYFGWISNMTAIKIDERLNFLLELLHLPGADRYVKTLSGGQQRRVSLAAALLHEPELLILDEPTVGVDPLLRQNIWDHLVQITKSGSTTVIITTHYIDETRQAHLIALMRGGYFLAESSPTSLMAHYNSESLEEVFLKLSVIQNQGKRRRSSIAQHVTSVIQVPSGVINEAAIIDDEQGEMSGEFGDNISMGSRGGRISIATETSPVPELPPDEHPPTTVWDHLKIVNVNHMHALIWKNFLWMFRNYAVMAFIIALPMAQIILFCLSIGHDPKYLPLSIYNAELENGQTCNLDQPYDCNSTSLSCNYLGELNKMTFDVTYYDDLDKAKERVLIGRSWAAVGFSSNFSDALRSRWEAGRSVTEYDLLSADVEVFQDISNQNIGFYVQRNMYAAFENFFQDYVESCNFSRKMGKIPIEFNEPIYGYRTPNFMDFAAPGVILTIVFFLAVTLTSGAMLLERNEGIMERCMVNGITVLELLFAHVITEFLVMFVQSILVLVFSFAVFNVTERGPLWLVVLLTVLTGLCGMCFGCVVSCVCDTERTATYLAMGSFLPIVMLCGIVWPIEAMHHVLKVISYVLPLTKSTESLRAMLQKGWAFEHPAVYAGFVSTLLWIAVYLVVAILFLKFKKG</sequence>
<dbReference type="Proteomes" id="UP001056778">
    <property type="component" value="Chromosome 5"/>
</dbReference>
<name>A0ACB9T534_HOLOL</name>
<evidence type="ECO:0000313" key="1">
    <source>
        <dbReference type="EMBL" id="KAI4461925.1"/>
    </source>
</evidence>
<proteinExistence type="predicted"/>